<gene>
    <name evidence="2" type="ORF">A3F83_01060</name>
</gene>
<sequence length="160" mass="19323">MNIFDFAMQMEKDGEEYYREIARKTKDRGIETIMNMLAEEEVKHYQILLEMKTRTPKVPETKILANVKNIFAEMKERHEEPSPDQPQIEMYKKARELEKKSQDFYEEKSGVVETEEQKEILLKLADEEKRHFHIIENIITFVSRPHTWLENAEFKHLEDY</sequence>
<dbReference type="InterPro" id="IPR003251">
    <property type="entry name" value="Rr_diiron-bd_dom"/>
</dbReference>
<dbReference type="STRING" id="1817867.A3F83_01060"/>
<dbReference type="Pfam" id="PF02915">
    <property type="entry name" value="Rubrerythrin"/>
    <property type="match status" value="1"/>
</dbReference>
<protein>
    <recommendedName>
        <fullName evidence="1">Rubrerythrin diiron-binding domain-containing protein</fullName>
    </recommendedName>
</protein>
<evidence type="ECO:0000313" key="2">
    <source>
        <dbReference type="EMBL" id="OGG04732.1"/>
    </source>
</evidence>
<evidence type="ECO:0000259" key="1">
    <source>
        <dbReference type="Pfam" id="PF02915"/>
    </source>
</evidence>
<reference evidence="2 3" key="1">
    <citation type="journal article" date="2016" name="Nat. Commun.">
        <title>Thousands of microbial genomes shed light on interconnected biogeochemical processes in an aquifer system.</title>
        <authorList>
            <person name="Anantharaman K."/>
            <person name="Brown C.T."/>
            <person name="Hug L.A."/>
            <person name="Sharon I."/>
            <person name="Castelle C.J."/>
            <person name="Probst A.J."/>
            <person name="Thomas B.C."/>
            <person name="Singh A."/>
            <person name="Wilkins M.J."/>
            <person name="Karaoz U."/>
            <person name="Brodie E.L."/>
            <person name="Williams K.H."/>
            <person name="Hubbard S.S."/>
            <person name="Banfield J.F."/>
        </authorList>
    </citation>
    <scope>NUCLEOTIDE SEQUENCE [LARGE SCALE GENOMIC DNA]</scope>
</reference>
<dbReference type="SUPFAM" id="SSF47240">
    <property type="entry name" value="Ferritin-like"/>
    <property type="match status" value="1"/>
</dbReference>
<dbReference type="PANTHER" id="PTHR33531:SF7">
    <property type="entry name" value="HYPOTHETICAL MEMBRANE PROTEIN, CONSERVED"/>
    <property type="match status" value="1"/>
</dbReference>
<feature type="domain" description="Rubrerythrin diiron-binding" evidence="1">
    <location>
        <begin position="3"/>
        <end position="134"/>
    </location>
</feature>
<dbReference type="GO" id="GO:0046872">
    <property type="term" value="F:metal ion binding"/>
    <property type="evidence" value="ECO:0007669"/>
    <property type="project" value="InterPro"/>
</dbReference>
<dbReference type="InterPro" id="IPR009078">
    <property type="entry name" value="Ferritin-like_SF"/>
</dbReference>
<dbReference type="PANTHER" id="PTHR33531">
    <property type="entry name" value="RUBRERYTHRIN SUBFAMILY"/>
    <property type="match status" value="1"/>
</dbReference>
<dbReference type="InterPro" id="IPR012347">
    <property type="entry name" value="Ferritin-like"/>
</dbReference>
<comment type="caution">
    <text evidence="2">The sequence shown here is derived from an EMBL/GenBank/DDBJ whole genome shotgun (WGS) entry which is preliminary data.</text>
</comment>
<evidence type="ECO:0000313" key="3">
    <source>
        <dbReference type="Proteomes" id="UP000179129"/>
    </source>
</evidence>
<dbReference type="Proteomes" id="UP000179129">
    <property type="component" value="Unassembled WGS sequence"/>
</dbReference>
<proteinExistence type="predicted"/>
<dbReference type="GO" id="GO:0016491">
    <property type="term" value="F:oxidoreductase activity"/>
    <property type="evidence" value="ECO:0007669"/>
    <property type="project" value="InterPro"/>
</dbReference>
<dbReference type="CDD" id="cd01045">
    <property type="entry name" value="Ferritin_like_AB"/>
    <property type="match status" value="1"/>
</dbReference>
<accession>A0A1F5YXW4</accession>
<name>A0A1F5YXW4_9BACT</name>
<dbReference type="EMBL" id="MFIX01000094">
    <property type="protein sequence ID" value="OGG04732.1"/>
    <property type="molecule type" value="Genomic_DNA"/>
</dbReference>
<dbReference type="Gene3D" id="1.20.1260.10">
    <property type="match status" value="1"/>
</dbReference>
<organism evidence="2 3">
    <name type="scientific">Candidatus Glassbacteria bacterium RIFCSPLOWO2_12_FULL_58_11</name>
    <dbReference type="NCBI Taxonomy" id="1817867"/>
    <lineage>
        <taxon>Bacteria</taxon>
        <taxon>Candidatus Glassiibacteriota</taxon>
    </lineage>
</organism>
<dbReference type="AlphaFoldDB" id="A0A1F5YXW4"/>